<dbReference type="SUPFAM" id="SSF56024">
    <property type="entry name" value="Phospholipase D/nuclease"/>
    <property type="match status" value="2"/>
</dbReference>
<evidence type="ECO:0000256" key="6">
    <source>
        <dbReference type="ARBA" id="ARBA00023098"/>
    </source>
</evidence>
<feature type="domain" description="PLD phosphodiesterase" evidence="7">
    <location>
        <begin position="275"/>
        <end position="304"/>
    </location>
</feature>
<keyword evidence="4" id="KW-0378">Hydrolase</keyword>
<dbReference type="SMART" id="SM00155">
    <property type="entry name" value="PLDc"/>
    <property type="match status" value="2"/>
</dbReference>
<dbReference type="GO" id="GO:0006793">
    <property type="term" value="P:phosphorus metabolic process"/>
    <property type="evidence" value="ECO:0007669"/>
    <property type="project" value="UniProtKB-ARBA"/>
</dbReference>
<dbReference type="GO" id="GO:0004630">
    <property type="term" value="F:phospholipase D activity"/>
    <property type="evidence" value="ECO:0007669"/>
    <property type="project" value="UniProtKB-EC"/>
</dbReference>
<comment type="catalytic activity">
    <reaction evidence="1">
        <text>a 1,2-diacyl-sn-glycero-3-phosphocholine + H2O = a 1,2-diacyl-sn-glycero-3-phosphate + choline + H(+)</text>
        <dbReference type="Rhea" id="RHEA:14445"/>
        <dbReference type="ChEBI" id="CHEBI:15354"/>
        <dbReference type="ChEBI" id="CHEBI:15377"/>
        <dbReference type="ChEBI" id="CHEBI:15378"/>
        <dbReference type="ChEBI" id="CHEBI:57643"/>
        <dbReference type="ChEBI" id="CHEBI:58608"/>
        <dbReference type="EC" id="3.1.4.4"/>
    </reaction>
</comment>
<dbReference type="EMBL" id="WNKY01000001">
    <property type="protein sequence ID" value="MTV36382.1"/>
    <property type="molecule type" value="Genomic_DNA"/>
</dbReference>
<evidence type="ECO:0000256" key="5">
    <source>
        <dbReference type="ARBA" id="ARBA00022963"/>
    </source>
</evidence>
<dbReference type="CDD" id="cd09173">
    <property type="entry name" value="PLDc_Nuc_like_unchar1_2"/>
    <property type="match status" value="1"/>
</dbReference>
<evidence type="ECO:0000256" key="2">
    <source>
        <dbReference type="ARBA" id="ARBA00008664"/>
    </source>
</evidence>
<keyword evidence="5" id="KW-0442">Lipid degradation</keyword>
<keyword evidence="6" id="KW-0443">Lipid metabolism</keyword>
<evidence type="ECO:0000259" key="7">
    <source>
        <dbReference type="PROSITE" id="PS50035"/>
    </source>
</evidence>
<dbReference type="InterPro" id="IPR001736">
    <property type="entry name" value="PLipase_D/transphosphatidylase"/>
</dbReference>
<dbReference type="RefSeq" id="WP_155461719.1">
    <property type="nucleotide sequence ID" value="NZ_WNKY01000001.1"/>
</dbReference>
<dbReference type="EC" id="3.1.4.4" evidence="3"/>
<dbReference type="OrthoDB" id="9789376at2"/>
<comment type="caution">
    <text evidence="8">The sequence shown here is derived from an EMBL/GenBank/DDBJ whole genome shotgun (WGS) entry which is preliminary data.</text>
</comment>
<dbReference type="PANTHER" id="PTHR43856:SF1">
    <property type="entry name" value="MITOCHONDRIAL CARDIOLIPIN HYDROLASE"/>
    <property type="match status" value="1"/>
</dbReference>
<dbReference type="InterPro" id="IPR025202">
    <property type="entry name" value="PLD-like_dom"/>
</dbReference>
<name>A0A6L6PBG5_9BURK</name>
<dbReference type="CDD" id="cd09172">
    <property type="entry name" value="PLDc_Nuc_like_unchar1_1"/>
    <property type="match status" value="1"/>
</dbReference>
<keyword evidence="9" id="KW-1185">Reference proteome</keyword>
<dbReference type="GO" id="GO:0016891">
    <property type="term" value="F:RNA endonuclease activity producing 5'-phosphomonoesters, hydrolytic mechanism"/>
    <property type="evidence" value="ECO:0007669"/>
    <property type="project" value="TreeGrafter"/>
</dbReference>
<reference evidence="8 9" key="1">
    <citation type="submission" date="2019-11" db="EMBL/GenBank/DDBJ databases">
        <title>Type strains purchased from KCTC, JCM and DSMZ.</title>
        <authorList>
            <person name="Lu H."/>
        </authorList>
    </citation>
    <scope>NUCLEOTIDE SEQUENCE [LARGE SCALE GENOMIC DNA]</scope>
    <source>
        <strain evidence="8 9">KCTC 22382</strain>
    </source>
</reference>
<dbReference type="AlphaFoldDB" id="A0A6L6PBG5"/>
<evidence type="ECO:0000313" key="8">
    <source>
        <dbReference type="EMBL" id="MTV36382.1"/>
    </source>
</evidence>
<evidence type="ECO:0000256" key="1">
    <source>
        <dbReference type="ARBA" id="ARBA00000798"/>
    </source>
</evidence>
<protein>
    <recommendedName>
        <fullName evidence="3">phospholipase D</fullName>
        <ecNumber evidence="3">3.1.4.4</ecNumber>
    </recommendedName>
</protein>
<gene>
    <name evidence="8" type="ORF">GM676_02140</name>
</gene>
<sequence>MAADFQVVGTNDDAPFELKIHRGEGMALLAMNWRDGEPPDDFVGFAIEYREPRGKRYYPLKNRLAFRKLDGEFNPNALSTLLSPIQKFRWVHFPRNAELPGDFTYRVTPLFMDQAGSLSYGEAQLADIQLARETHAGKINVAFTRGFVSSQAFVDRYEKYGPISELLPDRAKDGLDFEPTHPKAAEAYKWMGFEARSAIIEALDKAVADETASVRFIAFDLNLPEIVTRLEQLGERLRIIIDDSKDHGAPDDAETAAETRLKASAGAHNVLRQHMGDLQHNKMMVIDGKEKLVVCGSTNYSWRGFYIQSNNAVLLRGAHPVKVFSAAFDQYWDGSATFRSSASAEWIPLDLGGPDLQVSFSPHGDNNAKLHEIADDMESAKSSVLYSLAFLNLIKKGGVRAAVEKLTGRDDIFMYGISDRKVGGLDVQKPDGTFAPVYAEALKKDVPAPFSKEPAGGGGPRMHHKFVVLDFDTPDARVYTGSYNFSNPADTSNGENLLLIRDRRIVTAYMVEALRIFDHYHYRVSQQNALIANKELVLKRPPGEGERAWWYEDYNDARKIKDRELFSN</sequence>
<evidence type="ECO:0000313" key="9">
    <source>
        <dbReference type="Proteomes" id="UP000475582"/>
    </source>
</evidence>
<feature type="domain" description="PLD phosphodiesterase" evidence="7">
    <location>
        <begin position="458"/>
        <end position="489"/>
    </location>
</feature>
<organism evidence="8 9">
    <name type="scientific">Duganella radicis</name>
    <dbReference type="NCBI Taxonomy" id="551988"/>
    <lineage>
        <taxon>Bacteria</taxon>
        <taxon>Pseudomonadati</taxon>
        <taxon>Pseudomonadota</taxon>
        <taxon>Betaproteobacteria</taxon>
        <taxon>Burkholderiales</taxon>
        <taxon>Oxalobacteraceae</taxon>
        <taxon>Telluria group</taxon>
        <taxon>Duganella</taxon>
    </lineage>
</organism>
<evidence type="ECO:0000256" key="4">
    <source>
        <dbReference type="ARBA" id="ARBA00022801"/>
    </source>
</evidence>
<dbReference type="Proteomes" id="UP000475582">
    <property type="component" value="Unassembled WGS sequence"/>
</dbReference>
<dbReference type="Gene3D" id="3.30.870.10">
    <property type="entry name" value="Endonuclease Chain A"/>
    <property type="match status" value="2"/>
</dbReference>
<dbReference type="PROSITE" id="PS50035">
    <property type="entry name" value="PLD"/>
    <property type="match status" value="2"/>
</dbReference>
<comment type="similarity">
    <text evidence="2">Belongs to the phospholipase D family.</text>
</comment>
<evidence type="ECO:0000256" key="3">
    <source>
        <dbReference type="ARBA" id="ARBA00012027"/>
    </source>
</evidence>
<dbReference type="Pfam" id="PF13091">
    <property type="entry name" value="PLDc_2"/>
    <property type="match status" value="2"/>
</dbReference>
<dbReference type="GO" id="GO:0016042">
    <property type="term" value="P:lipid catabolic process"/>
    <property type="evidence" value="ECO:0007669"/>
    <property type="project" value="UniProtKB-KW"/>
</dbReference>
<dbReference type="InterPro" id="IPR051406">
    <property type="entry name" value="PLD_domain"/>
</dbReference>
<dbReference type="PANTHER" id="PTHR43856">
    <property type="entry name" value="CARDIOLIPIN HYDROLASE"/>
    <property type="match status" value="1"/>
</dbReference>
<proteinExistence type="inferred from homology"/>
<accession>A0A6L6PBG5</accession>